<organism evidence="4">
    <name type="scientific">Anopheles funestus</name>
    <name type="common">African malaria mosquito</name>
    <dbReference type="NCBI Taxonomy" id="62324"/>
    <lineage>
        <taxon>Eukaryota</taxon>
        <taxon>Metazoa</taxon>
        <taxon>Ecdysozoa</taxon>
        <taxon>Arthropoda</taxon>
        <taxon>Hexapoda</taxon>
        <taxon>Insecta</taxon>
        <taxon>Pterygota</taxon>
        <taxon>Neoptera</taxon>
        <taxon>Endopterygota</taxon>
        <taxon>Diptera</taxon>
        <taxon>Nematocera</taxon>
        <taxon>Culicoidea</taxon>
        <taxon>Culicidae</taxon>
        <taxon>Anophelinae</taxon>
        <taxon>Anopheles</taxon>
    </lineage>
</organism>
<protein>
    <submittedName>
        <fullName evidence="4">C2H2-type domain-containing protein</fullName>
    </submittedName>
</protein>
<dbReference type="PROSITE" id="PS00028">
    <property type="entry name" value="ZINC_FINGER_C2H2_1"/>
    <property type="match status" value="1"/>
</dbReference>
<sequence>MPKKLYTFCCRMCLHDGSVDQLFDIYSVKGLDDKLLRVFNIQITAQDSCTTNICLTCFQETLTLEQQMQQFQKNKQTVLNNQQRLKKKAQAATSELRTTTPHRTQTVKRNQSGQTQIAPAESAIILKNILKKNMQTAILPNGNKELNVSSNASTASVLDKTNKRKNRSAKGKDKNPLSASQSSSKVSSNEKKPSEPRTPKSCSKNPKSSPAANIQQPTVKPAMRTKAKDGNLEKQSVSKIHPPGPTNGQNAVQQTLSTNSAMVNTAECATTNTISNNAVQLHGLQNNAISASNIILHQNTDTINSILSNTNKTVSNMVQTVQSIKQNIPVHVIDIQRTTQETNQQPQSLEQVAVAENSSLTPKGPINVPVPILPKPGILVNTSGVKIVPLLRVNSTDILQPLQGGLCSIPLANISTSIVPQESRAVGTASTVIHTGTRSSPAATESQQLATTTNTQHNSIALAHSSSSALAQNSSSALAQNSSSALTQNSSTALAQNSSTALAQNSSTALTTVSLSNESRESVINHTTSPGAIKKRRHSTFIRVSSNLFDEPAEKAQFAMLNSNQFVRNIESLTNVPPLGAIPRLPVLPQGHRVQIVSNPQIMMPFNSANVDTMNQRPLFPTTSQNNNLRQPIASNFGINYGTKFLPRAVNTTTFVQSPFTSTTSTQQSSAVVNSSIGSYYSRYMPNSQLSSNIVANRNNVFVSSPSTSTLQRACFKCNLCCSYYLLESNLVIHLRRIHQLEKSDQTCSTVNDPEIVKRLVARTRRKSIADPLLLSNNRT</sequence>
<dbReference type="PROSITE" id="PS50157">
    <property type="entry name" value="ZINC_FINGER_C2H2_2"/>
    <property type="match status" value="1"/>
</dbReference>
<name>A0A182R935_ANOFN</name>
<feature type="compositionally biased region" description="Polar residues" evidence="2">
    <location>
        <begin position="143"/>
        <end position="156"/>
    </location>
</feature>
<dbReference type="InterPro" id="IPR013087">
    <property type="entry name" value="Znf_C2H2_type"/>
</dbReference>
<keyword evidence="1" id="KW-0862">Zinc</keyword>
<dbReference type="GO" id="GO:0008270">
    <property type="term" value="F:zinc ion binding"/>
    <property type="evidence" value="ECO:0007669"/>
    <property type="project" value="UniProtKB-KW"/>
</dbReference>
<feature type="domain" description="C2H2-type" evidence="3">
    <location>
        <begin position="716"/>
        <end position="744"/>
    </location>
</feature>
<keyword evidence="1" id="KW-0863">Zinc-finger</keyword>
<feature type="compositionally biased region" description="Polar residues" evidence="2">
    <location>
        <begin position="91"/>
        <end position="116"/>
    </location>
</feature>
<feature type="region of interest" description="Disordered" evidence="2">
    <location>
        <begin position="86"/>
        <end position="116"/>
    </location>
</feature>
<dbReference type="VEuPathDB" id="VectorBase:AFUN002695"/>
<evidence type="ECO:0000313" key="4">
    <source>
        <dbReference type="EnsemblMetazoa" id="AFUN002695-PA"/>
    </source>
</evidence>
<dbReference type="EnsemblMetazoa" id="AFUN002695-RA">
    <property type="protein sequence ID" value="AFUN002695-PA"/>
    <property type="gene ID" value="AFUN002695"/>
</dbReference>
<evidence type="ECO:0000256" key="2">
    <source>
        <dbReference type="SAM" id="MobiDB-lite"/>
    </source>
</evidence>
<feature type="region of interest" description="Disordered" evidence="2">
    <location>
        <begin position="143"/>
        <end position="251"/>
    </location>
</feature>
<dbReference type="AlphaFoldDB" id="A0A182R935"/>
<accession>A0A182R935</accession>
<dbReference type="STRING" id="62324.A0A182R935"/>
<feature type="compositionally biased region" description="Low complexity" evidence="2">
    <location>
        <begin position="178"/>
        <end position="187"/>
    </location>
</feature>
<feature type="compositionally biased region" description="Basic and acidic residues" evidence="2">
    <location>
        <begin position="188"/>
        <end position="198"/>
    </location>
</feature>
<proteinExistence type="predicted"/>
<evidence type="ECO:0000259" key="3">
    <source>
        <dbReference type="PROSITE" id="PS50157"/>
    </source>
</evidence>
<feature type="region of interest" description="Disordered" evidence="2">
    <location>
        <begin position="435"/>
        <end position="454"/>
    </location>
</feature>
<feature type="compositionally biased region" description="Low complexity" evidence="2">
    <location>
        <begin position="199"/>
        <end position="210"/>
    </location>
</feature>
<evidence type="ECO:0000256" key="1">
    <source>
        <dbReference type="PROSITE-ProRule" id="PRU00042"/>
    </source>
</evidence>
<reference evidence="4" key="1">
    <citation type="submission" date="2020-05" db="UniProtKB">
        <authorList>
            <consortium name="EnsemblMetazoa"/>
        </authorList>
    </citation>
    <scope>IDENTIFICATION</scope>
    <source>
        <strain evidence="4">FUMOZ</strain>
    </source>
</reference>
<keyword evidence="1" id="KW-0479">Metal-binding</keyword>